<name>A0A1F6D2L5_HANXR</name>
<dbReference type="AlphaFoldDB" id="A0A1F6D2L5"/>
<dbReference type="Proteomes" id="UP000178606">
    <property type="component" value="Unassembled WGS sequence"/>
</dbReference>
<evidence type="ECO:0000313" key="3">
    <source>
        <dbReference type="Proteomes" id="UP000178606"/>
    </source>
</evidence>
<dbReference type="InterPro" id="IPR002934">
    <property type="entry name" value="Polymerase_NTP_transf_dom"/>
</dbReference>
<sequence length="162" mass="18500">MAETLRRLADRYAGVAQEVLGDNLTSVVLFGSVARGEAGPRSDVDLLVVCRTLPRGAFRRREVLEPVRERLQEDLDRLWEQGITTDVVEVIKSEVEARQTRLLYLDMTEEAVLLFDREGFFEGVLAGVRQRLKALGAMRRRLGNVRYWDLKPDFKPGEVIEL</sequence>
<accession>A0A1F6D2L5</accession>
<dbReference type="CDD" id="cd05403">
    <property type="entry name" value="NT_KNTase_like"/>
    <property type="match status" value="1"/>
</dbReference>
<dbReference type="PANTHER" id="PTHR33933:SF1">
    <property type="entry name" value="PROTEIN ADENYLYLTRANSFERASE MNTA-RELATED"/>
    <property type="match status" value="1"/>
</dbReference>
<dbReference type="InterPro" id="IPR043519">
    <property type="entry name" value="NT_sf"/>
</dbReference>
<protein>
    <recommendedName>
        <fullName evidence="1">Polymerase nucleotidyl transferase domain-containing protein</fullName>
    </recommendedName>
</protein>
<evidence type="ECO:0000313" key="2">
    <source>
        <dbReference type="EMBL" id="OGG55607.1"/>
    </source>
</evidence>
<reference evidence="2 3" key="1">
    <citation type="journal article" date="2016" name="Nat. Commun.">
        <title>Thousands of microbial genomes shed light on interconnected biogeochemical processes in an aquifer system.</title>
        <authorList>
            <person name="Anantharaman K."/>
            <person name="Brown C.T."/>
            <person name="Hug L.A."/>
            <person name="Sharon I."/>
            <person name="Castelle C.J."/>
            <person name="Probst A.J."/>
            <person name="Thomas B.C."/>
            <person name="Singh A."/>
            <person name="Wilkins M.J."/>
            <person name="Karaoz U."/>
            <person name="Brodie E.L."/>
            <person name="Williams K.H."/>
            <person name="Hubbard S.S."/>
            <person name="Banfield J.F."/>
        </authorList>
    </citation>
    <scope>NUCLEOTIDE SEQUENCE [LARGE SCALE GENOMIC DNA]</scope>
    <source>
        <strain evidence="3">RIFCSPLOWO2_12_FULL_64_10</strain>
    </source>
</reference>
<dbReference type="SUPFAM" id="SSF81301">
    <property type="entry name" value="Nucleotidyltransferase"/>
    <property type="match status" value="1"/>
</dbReference>
<gene>
    <name evidence="2" type="ORF">A3F84_29310</name>
</gene>
<dbReference type="GO" id="GO:0016779">
    <property type="term" value="F:nucleotidyltransferase activity"/>
    <property type="evidence" value="ECO:0007669"/>
    <property type="project" value="InterPro"/>
</dbReference>
<dbReference type="InterPro" id="IPR052548">
    <property type="entry name" value="Type_VII_TA_antitoxin"/>
</dbReference>
<feature type="domain" description="Polymerase nucleotidyl transferase" evidence="1">
    <location>
        <begin position="24"/>
        <end position="88"/>
    </location>
</feature>
<dbReference type="PANTHER" id="PTHR33933">
    <property type="entry name" value="NUCLEOTIDYLTRANSFERASE"/>
    <property type="match status" value="1"/>
</dbReference>
<proteinExistence type="predicted"/>
<evidence type="ECO:0000259" key="1">
    <source>
        <dbReference type="Pfam" id="PF01909"/>
    </source>
</evidence>
<dbReference type="Gene3D" id="3.30.460.10">
    <property type="entry name" value="Beta Polymerase, domain 2"/>
    <property type="match status" value="1"/>
</dbReference>
<comment type="caution">
    <text evidence="2">The sequence shown here is derived from an EMBL/GenBank/DDBJ whole genome shotgun (WGS) entry which is preliminary data.</text>
</comment>
<dbReference type="Pfam" id="PF01909">
    <property type="entry name" value="NTP_transf_2"/>
    <property type="match status" value="1"/>
</dbReference>
<organism evidence="2 3">
    <name type="scientific">Handelsmanbacteria sp. (strain RIFCSPLOWO2_12_FULL_64_10)</name>
    <dbReference type="NCBI Taxonomy" id="1817868"/>
    <lineage>
        <taxon>Bacteria</taxon>
        <taxon>Candidatus Handelsmaniibacteriota</taxon>
    </lineage>
</organism>
<dbReference type="EMBL" id="MFKF01000068">
    <property type="protein sequence ID" value="OGG55607.1"/>
    <property type="molecule type" value="Genomic_DNA"/>
</dbReference>